<comment type="caution">
    <text evidence="1">The sequence shown here is derived from an EMBL/GenBank/DDBJ whole genome shotgun (WGS) entry which is preliminary data.</text>
</comment>
<proteinExistence type="predicted"/>
<protein>
    <submittedName>
        <fullName evidence="1">Uncharacterized protein</fullName>
    </submittedName>
</protein>
<accession>A0A1A1X5N0</accession>
<gene>
    <name evidence="1" type="ORF">A5726_25075</name>
</gene>
<evidence type="ECO:0000313" key="2">
    <source>
        <dbReference type="Proteomes" id="UP000093779"/>
    </source>
</evidence>
<dbReference type="Proteomes" id="UP000093779">
    <property type="component" value="Unassembled WGS sequence"/>
</dbReference>
<evidence type="ECO:0000313" key="1">
    <source>
        <dbReference type="EMBL" id="OBF14467.1"/>
    </source>
</evidence>
<dbReference type="AlphaFoldDB" id="A0A1A1X5N0"/>
<sequence length="106" mass="12465">MDPEHQPSRGGYYLYRVVITRFPKGALFFYADDGEEFGDIDPEWEPANWNPDEEYISRFGSRKFFWPSTKYEYKSKKSALSRARLIEHYGATAVVVRSSLITWDEP</sequence>
<name>A0A1A1X5N0_9MYCO</name>
<organism evidence="1 2">
    <name type="scientific">Mycolicibacterium conceptionense</name>
    <dbReference type="NCBI Taxonomy" id="451644"/>
    <lineage>
        <taxon>Bacteria</taxon>
        <taxon>Bacillati</taxon>
        <taxon>Actinomycetota</taxon>
        <taxon>Actinomycetes</taxon>
        <taxon>Mycobacteriales</taxon>
        <taxon>Mycobacteriaceae</taxon>
        <taxon>Mycolicibacterium</taxon>
    </lineage>
</organism>
<reference evidence="1 2" key="1">
    <citation type="submission" date="2016-06" db="EMBL/GenBank/DDBJ databases">
        <authorList>
            <person name="Kjaerup R.B."/>
            <person name="Dalgaard T.S."/>
            <person name="Juul-Madsen H.R."/>
        </authorList>
    </citation>
    <scope>NUCLEOTIDE SEQUENCE [LARGE SCALE GENOMIC DNA]</scope>
    <source>
        <strain evidence="1 2">ACS1953</strain>
    </source>
</reference>
<dbReference type="EMBL" id="LZHX01000087">
    <property type="protein sequence ID" value="OBF14467.1"/>
    <property type="molecule type" value="Genomic_DNA"/>
</dbReference>